<comment type="caution">
    <text evidence="2">The sequence shown here is derived from an EMBL/GenBank/DDBJ whole genome shotgun (WGS) entry which is preliminary data.</text>
</comment>
<dbReference type="SUPFAM" id="SSF50249">
    <property type="entry name" value="Nucleic acid-binding proteins"/>
    <property type="match status" value="1"/>
</dbReference>
<feature type="domain" description="CSD1" evidence="1">
    <location>
        <begin position="1"/>
        <end position="64"/>
    </location>
</feature>
<dbReference type="EMBL" id="JAUIZM010000012">
    <property type="protein sequence ID" value="KAK1353846.1"/>
    <property type="molecule type" value="Genomic_DNA"/>
</dbReference>
<keyword evidence="3" id="KW-1185">Reference proteome</keyword>
<gene>
    <name evidence="2" type="ORF">POM88_052211</name>
</gene>
<dbReference type="Pfam" id="PF17216">
    <property type="entry name" value="Rrp44_CSD1"/>
    <property type="match status" value="1"/>
</dbReference>
<organism evidence="2 3">
    <name type="scientific">Heracleum sosnowskyi</name>
    <dbReference type="NCBI Taxonomy" id="360622"/>
    <lineage>
        <taxon>Eukaryota</taxon>
        <taxon>Viridiplantae</taxon>
        <taxon>Streptophyta</taxon>
        <taxon>Embryophyta</taxon>
        <taxon>Tracheophyta</taxon>
        <taxon>Spermatophyta</taxon>
        <taxon>Magnoliopsida</taxon>
        <taxon>eudicotyledons</taxon>
        <taxon>Gunneridae</taxon>
        <taxon>Pentapetalae</taxon>
        <taxon>asterids</taxon>
        <taxon>campanulids</taxon>
        <taxon>Apiales</taxon>
        <taxon>Apiaceae</taxon>
        <taxon>Apioideae</taxon>
        <taxon>apioid superclade</taxon>
        <taxon>Tordylieae</taxon>
        <taxon>Tordyliinae</taxon>
        <taxon>Heracleum</taxon>
    </lineage>
</organism>
<dbReference type="Gene3D" id="2.40.50.690">
    <property type="match status" value="1"/>
</dbReference>
<evidence type="ECO:0000313" key="2">
    <source>
        <dbReference type="EMBL" id="KAK1353846.1"/>
    </source>
</evidence>
<reference evidence="2" key="2">
    <citation type="submission" date="2023-05" db="EMBL/GenBank/DDBJ databases">
        <authorList>
            <person name="Schelkunov M.I."/>
        </authorList>
    </citation>
    <scope>NUCLEOTIDE SEQUENCE</scope>
    <source>
        <strain evidence="2">Hsosn_3</strain>
        <tissue evidence="2">Leaf</tissue>
    </source>
</reference>
<sequence>MNRAFDGDIVAVELLPQEQWQEEKSLLLADEDVFNLLMSKNSGQRRKEDDCDRLSNGITREFKQVKERARDVDPGWIRVDGLGRGSNRAVTIIAKAVIIITRF</sequence>
<dbReference type="Proteomes" id="UP001237642">
    <property type="component" value="Unassembled WGS sequence"/>
</dbReference>
<dbReference type="InterPro" id="IPR012340">
    <property type="entry name" value="NA-bd_OB-fold"/>
</dbReference>
<evidence type="ECO:0000259" key="1">
    <source>
        <dbReference type="Pfam" id="PF17216"/>
    </source>
</evidence>
<dbReference type="AlphaFoldDB" id="A0AAD8GTM0"/>
<protein>
    <recommendedName>
        <fullName evidence="1">CSD1 domain-containing protein</fullName>
    </recommendedName>
</protein>
<dbReference type="InterPro" id="IPR033771">
    <property type="entry name" value="Rrp44_CSD1"/>
</dbReference>
<evidence type="ECO:0000313" key="3">
    <source>
        <dbReference type="Proteomes" id="UP001237642"/>
    </source>
</evidence>
<accession>A0AAD8GTM0</accession>
<reference evidence="2" key="1">
    <citation type="submission" date="2023-02" db="EMBL/GenBank/DDBJ databases">
        <title>Genome of toxic invasive species Heracleum sosnowskyi carries increased number of genes despite the absence of recent whole-genome duplications.</title>
        <authorList>
            <person name="Schelkunov M."/>
            <person name="Shtratnikova V."/>
            <person name="Makarenko M."/>
            <person name="Klepikova A."/>
            <person name="Omelchenko D."/>
            <person name="Novikova G."/>
            <person name="Obukhova E."/>
            <person name="Bogdanov V."/>
            <person name="Penin A."/>
            <person name="Logacheva M."/>
        </authorList>
    </citation>
    <scope>NUCLEOTIDE SEQUENCE</scope>
    <source>
        <strain evidence="2">Hsosn_3</strain>
        <tissue evidence="2">Leaf</tissue>
    </source>
</reference>
<name>A0AAD8GTM0_9APIA</name>
<proteinExistence type="predicted"/>